<dbReference type="STRING" id="336722.F9XL56"/>
<keyword evidence="3" id="KW-1185">Reference proteome</keyword>
<evidence type="ECO:0000256" key="1">
    <source>
        <dbReference type="SAM" id="MobiDB-lite"/>
    </source>
</evidence>
<dbReference type="HOGENOM" id="CLU_545374_0_0_1"/>
<dbReference type="EMBL" id="CM001205">
    <property type="protein sequence ID" value="EGP83859.1"/>
    <property type="molecule type" value="Genomic_DNA"/>
</dbReference>
<dbReference type="OrthoDB" id="3595619at2759"/>
<feature type="compositionally biased region" description="Low complexity" evidence="1">
    <location>
        <begin position="433"/>
        <end position="447"/>
    </location>
</feature>
<reference evidence="2 3" key="1">
    <citation type="journal article" date="2011" name="PLoS Genet.">
        <title>Finished genome of the fungal wheat pathogen Mycosphaerella graminicola reveals dispensome structure, chromosome plasticity, and stealth pathogenesis.</title>
        <authorList>
            <person name="Goodwin S.B."/>
            <person name="Ben M'barek S."/>
            <person name="Dhillon B."/>
            <person name="Wittenberg A.H.J."/>
            <person name="Crane C.F."/>
            <person name="Hane J.K."/>
            <person name="Foster A.J."/>
            <person name="Van der Lee T.A.J."/>
            <person name="Grimwood J."/>
            <person name="Aerts A."/>
            <person name="Antoniw J."/>
            <person name="Bailey A."/>
            <person name="Bluhm B."/>
            <person name="Bowler J."/>
            <person name="Bristow J."/>
            <person name="van der Burgt A."/>
            <person name="Canto-Canche B."/>
            <person name="Churchill A.C.L."/>
            <person name="Conde-Ferraez L."/>
            <person name="Cools H.J."/>
            <person name="Coutinho P.M."/>
            <person name="Csukai M."/>
            <person name="Dehal P."/>
            <person name="De Wit P."/>
            <person name="Donzelli B."/>
            <person name="van de Geest H.C."/>
            <person name="van Ham R.C.H.J."/>
            <person name="Hammond-Kosack K.E."/>
            <person name="Henrissat B."/>
            <person name="Kilian A."/>
            <person name="Kobayashi A.K."/>
            <person name="Koopmann E."/>
            <person name="Kourmpetis Y."/>
            <person name="Kuzniar A."/>
            <person name="Lindquist E."/>
            <person name="Lombard V."/>
            <person name="Maliepaard C."/>
            <person name="Martins N."/>
            <person name="Mehrabi R."/>
            <person name="Nap J.P.H."/>
            <person name="Ponomarenko A."/>
            <person name="Rudd J.J."/>
            <person name="Salamov A."/>
            <person name="Schmutz J."/>
            <person name="Schouten H.J."/>
            <person name="Shapiro H."/>
            <person name="Stergiopoulos I."/>
            <person name="Torriani S.F.F."/>
            <person name="Tu H."/>
            <person name="de Vries R.P."/>
            <person name="Waalwijk C."/>
            <person name="Ware S.B."/>
            <person name="Wiebenga A."/>
            <person name="Zwiers L.-H."/>
            <person name="Oliver R.P."/>
            <person name="Grigoriev I.V."/>
            <person name="Kema G.H.J."/>
        </authorList>
    </citation>
    <scope>NUCLEOTIDE SEQUENCE [LARGE SCALE GENOMIC DNA]</scope>
    <source>
        <strain evidence="3">CBS 115943 / IPO323</strain>
    </source>
</reference>
<dbReference type="GeneID" id="13398590"/>
<evidence type="ECO:0000313" key="2">
    <source>
        <dbReference type="EMBL" id="EGP83859.1"/>
    </source>
</evidence>
<name>F9XL56_ZYMTI</name>
<dbReference type="RefSeq" id="XP_003848883.1">
    <property type="nucleotide sequence ID" value="XM_003848835.1"/>
</dbReference>
<accession>F9XL56</accession>
<sequence>MGLFVAGDGHYKGWLAALLCCCAAVTEDEYPVEKRRECSGASPSTVCYTQPTIIKSMISRPRVAVRSIHSKSEAGSEDSDCVRPSSERPPSLKPLDLGETPFFSRMSLPSLNRDSWGTSKRISIGPPTAFRRVELTEQQRASLIPLGLDPAVLREFVVIPQDDEPALSYATSKATDSQRNSFYNAPSPRHGKAISITSLPASAASTIERTRNVPPTRERMPNRPMLAYRSSSGSIRSLRRQVIDVNAAATASRHSIDWARLGGRRRADSRNRSMESNNLDIDREILELNTIVEERRAEGLRSSTPDTHVSAVAPLMSIRARSQTLTAIGSAFSRPLPVTTENTPQQTPDLDTAEISPITQRLSRPFTLMPDQIPTLAAELTTTVRSAPTNTRVNGWLSSLFPSIKPDTATTRDTFYACSPTVVHQRVVSTASTATVTESDSPSDPSSAFSKHHSRSITEVSAMTPTSSPPSSAREWKRGSATVWAVEAECVSPTKVGLAF</sequence>
<gene>
    <name evidence="2" type="ORF">MYCGRDRAFT_96239</name>
</gene>
<evidence type="ECO:0000313" key="3">
    <source>
        <dbReference type="Proteomes" id="UP000008062"/>
    </source>
</evidence>
<dbReference type="Proteomes" id="UP000008062">
    <property type="component" value="Chromosome 10"/>
</dbReference>
<dbReference type="AlphaFoldDB" id="F9XL56"/>
<proteinExistence type="predicted"/>
<dbReference type="KEGG" id="ztr:MYCGRDRAFT_96239"/>
<dbReference type="InParanoid" id="F9XL56"/>
<dbReference type="VEuPathDB" id="FungiDB:ZTRI_10.300"/>
<dbReference type="OMA" id="MESNDHP"/>
<protein>
    <submittedName>
        <fullName evidence="2">Uncharacterized protein</fullName>
    </submittedName>
</protein>
<feature type="region of interest" description="Disordered" evidence="1">
    <location>
        <begin position="68"/>
        <end position="97"/>
    </location>
</feature>
<feature type="region of interest" description="Disordered" evidence="1">
    <location>
        <begin position="433"/>
        <end position="475"/>
    </location>
</feature>
<dbReference type="eggNOG" id="ENOG502SQ1U">
    <property type="taxonomic scope" value="Eukaryota"/>
</dbReference>
<organism evidence="2 3">
    <name type="scientific">Zymoseptoria tritici (strain CBS 115943 / IPO323)</name>
    <name type="common">Speckled leaf blotch fungus</name>
    <name type="synonym">Septoria tritici</name>
    <dbReference type="NCBI Taxonomy" id="336722"/>
    <lineage>
        <taxon>Eukaryota</taxon>
        <taxon>Fungi</taxon>
        <taxon>Dikarya</taxon>
        <taxon>Ascomycota</taxon>
        <taxon>Pezizomycotina</taxon>
        <taxon>Dothideomycetes</taxon>
        <taxon>Dothideomycetidae</taxon>
        <taxon>Mycosphaerellales</taxon>
        <taxon>Mycosphaerellaceae</taxon>
        <taxon>Zymoseptoria</taxon>
    </lineage>
</organism>